<dbReference type="Gene3D" id="2.60.120.1440">
    <property type="match status" value="1"/>
</dbReference>
<sequence>MKERSSLPPDLEAALKQHSEAERRQLEALWNRLAALERPLEGIPDTEQAWTELLSRLPQTIRAAHPPHRRARLRWPRVAMLLVGLGLLGTLWLARPHTFTVPLGTNQTVTLGDGSTIFLRGGSRLVYPRSLLSPRPRWIRLQGEALLTIAPGPPLTIHTPWAHVEVLGTRLSVRAWPEAAETQVTLLEGRVRVRATTQPEHTLWLTTPGQHVRISAHHPLPTQPEKIDPERVLAWQRGGFVVIDEPLATVLRELERSFGLRIELAGSLPLTRRLTILYQRDAQVERILQDLCLTLPCRYRRISQGFALEPDSAATP</sequence>
<feature type="domain" description="FecR protein" evidence="1">
    <location>
        <begin position="104"/>
        <end position="192"/>
    </location>
</feature>
<dbReference type="GO" id="GO:0016989">
    <property type="term" value="F:sigma factor antagonist activity"/>
    <property type="evidence" value="ECO:0007669"/>
    <property type="project" value="TreeGrafter"/>
</dbReference>
<reference evidence="3" key="1">
    <citation type="journal article" date="2020" name="mSystems">
        <title>Genome- and Community-Level Interaction Insights into Carbon Utilization and Element Cycling Functions of Hydrothermarchaeota in Hydrothermal Sediment.</title>
        <authorList>
            <person name="Zhou Z."/>
            <person name="Liu Y."/>
            <person name="Xu W."/>
            <person name="Pan J."/>
            <person name="Luo Z.H."/>
            <person name="Li M."/>
        </authorList>
    </citation>
    <scope>NUCLEOTIDE SEQUENCE [LARGE SCALE GENOMIC DNA]</scope>
    <source>
        <strain evidence="3">SpSt-143</strain>
    </source>
</reference>
<gene>
    <name evidence="3" type="ORF">ENO59_10620</name>
</gene>
<protein>
    <submittedName>
        <fullName evidence="3">DUF4974 domain-containing protein</fullName>
    </submittedName>
</protein>
<dbReference type="AlphaFoldDB" id="A0A7V2B260"/>
<comment type="caution">
    <text evidence="3">The sequence shown here is derived from an EMBL/GenBank/DDBJ whole genome shotgun (WGS) entry which is preliminary data.</text>
</comment>
<dbReference type="Pfam" id="PF04773">
    <property type="entry name" value="FecR"/>
    <property type="match status" value="1"/>
</dbReference>
<accession>A0A7V2B260</accession>
<dbReference type="InterPro" id="IPR032508">
    <property type="entry name" value="FecR_C"/>
</dbReference>
<dbReference type="PANTHER" id="PTHR30273">
    <property type="entry name" value="PERIPLASMIC SIGNAL SENSOR AND SIGMA FACTOR ACTIVATOR FECR-RELATED"/>
    <property type="match status" value="1"/>
</dbReference>
<evidence type="ECO:0000259" key="1">
    <source>
        <dbReference type="Pfam" id="PF04773"/>
    </source>
</evidence>
<proteinExistence type="predicted"/>
<dbReference type="EMBL" id="DSGB01000006">
    <property type="protein sequence ID" value="HER96942.1"/>
    <property type="molecule type" value="Genomic_DNA"/>
</dbReference>
<dbReference type="PANTHER" id="PTHR30273:SF2">
    <property type="entry name" value="PROTEIN FECR"/>
    <property type="match status" value="1"/>
</dbReference>
<evidence type="ECO:0000259" key="2">
    <source>
        <dbReference type="Pfam" id="PF16344"/>
    </source>
</evidence>
<feature type="domain" description="Protein FecR C-terminal" evidence="2">
    <location>
        <begin position="241"/>
        <end position="302"/>
    </location>
</feature>
<evidence type="ECO:0000313" key="3">
    <source>
        <dbReference type="EMBL" id="HER96942.1"/>
    </source>
</evidence>
<dbReference type="InterPro" id="IPR012373">
    <property type="entry name" value="Ferrdict_sens_TM"/>
</dbReference>
<dbReference type="Gene3D" id="3.55.50.30">
    <property type="match status" value="1"/>
</dbReference>
<dbReference type="InterPro" id="IPR006860">
    <property type="entry name" value="FecR"/>
</dbReference>
<organism evidence="3">
    <name type="scientific">Rhodothermus marinus</name>
    <name type="common">Rhodothermus obamensis</name>
    <dbReference type="NCBI Taxonomy" id="29549"/>
    <lineage>
        <taxon>Bacteria</taxon>
        <taxon>Pseudomonadati</taxon>
        <taxon>Rhodothermota</taxon>
        <taxon>Rhodothermia</taxon>
        <taxon>Rhodothermales</taxon>
        <taxon>Rhodothermaceae</taxon>
        <taxon>Rhodothermus</taxon>
    </lineage>
</organism>
<name>A0A7V2B260_RHOMR</name>
<dbReference type="PIRSF" id="PIRSF018266">
    <property type="entry name" value="FecR"/>
    <property type="match status" value="1"/>
</dbReference>
<dbReference type="Pfam" id="PF16344">
    <property type="entry name" value="FecR_C"/>
    <property type="match status" value="1"/>
</dbReference>